<name>A0A3M6TPG4_POCDA</name>
<keyword evidence="2" id="KW-1185">Reference proteome</keyword>
<organism evidence="1 2">
    <name type="scientific">Pocillopora damicornis</name>
    <name type="common">Cauliflower coral</name>
    <name type="synonym">Millepora damicornis</name>
    <dbReference type="NCBI Taxonomy" id="46731"/>
    <lineage>
        <taxon>Eukaryota</taxon>
        <taxon>Metazoa</taxon>
        <taxon>Cnidaria</taxon>
        <taxon>Anthozoa</taxon>
        <taxon>Hexacorallia</taxon>
        <taxon>Scleractinia</taxon>
        <taxon>Astrocoeniina</taxon>
        <taxon>Pocilloporidae</taxon>
        <taxon>Pocillopora</taxon>
    </lineage>
</organism>
<accession>A0A3M6TPG4</accession>
<comment type="caution">
    <text evidence="1">The sequence shown here is derived from an EMBL/GenBank/DDBJ whole genome shotgun (WGS) entry which is preliminary data.</text>
</comment>
<reference evidence="1 2" key="1">
    <citation type="journal article" date="2018" name="Sci. Rep.">
        <title>Comparative analysis of the Pocillopora damicornis genome highlights role of immune system in coral evolution.</title>
        <authorList>
            <person name="Cunning R."/>
            <person name="Bay R.A."/>
            <person name="Gillette P."/>
            <person name="Baker A.C."/>
            <person name="Traylor-Knowles N."/>
        </authorList>
    </citation>
    <scope>NUCLEOTIDE SEQUENCE [LARGE SCALE GENOMIC DNA]</scope>
    <source>
        <strain evidence="1">RSMAS</strain>
        <tissue evidence="1">Whole animal</tissue>
    </source>
</reference>
<dbReference type="AlphaFoldDB" id="A0A3M6TPG4"/>
<dbReference type="EMBL" id="RCHS01003225">
    <property type="protein sequence ID" value="RMX43315.1"/>
    <property type="molecule type" value="Genomic_DNA"/>
</dbReference>
<proteinExistence type="predicted"/>
<dbReference type="Proteomes" id="UP000275408">
    <property type="component" value="Unassembled WGS sequence"/>
</dbReference>
<evidence type="ECO:0000313" key="1">
    <source>
        <dbReference type="EMBL" id="RMX43315.1"/>
    </source>
</evidence>
<sequence length="119" mass="14134">MTLTKSVSCDYVSNSPVNSAKQVRWSVDLEEIFYFTPPKPRRKSITEKLREFKELANDLADRTFRSNGNFLPHRGSRRDIHFRKGYIADSETDINRRWDELFELYSERVMSNQNDPRIT</sequence>
<evidence type="ECO:0000313" key="2">
    <source>
        <dbReference type="Proteomes" id="UP000275408"/>
    </source>
</evidence>
<protein>
    <submittedName>
        <fullName evidence="1">Uncharacterized protein</fullName>
    </submittedName>
</protein>
<gene>
    <name evidence="1" type="ORF">pdam_00014976</name>
</gene>